<dbReference type="STRING" id="6210.W6UJ59"/>
<dbReference type="GO" id="GO:0032977">
    <property type="term" value="F:membrane insertase activity"/>
    <property type="evidence" value="ECO:0007669"/>
    <property type="project" value="InterPro"/>
</dbReference>
<dbReference type="CTD" id="36339284"/>
<dbReference type="KEGG" id="egl:EGR_03569"/>
<keyword evidence="7" id="KW-1185">Reference proteome</keyword>
<keyword evidence="2 5" id="KW-0812">Transmembrane</keyword>
<organism evidence="6 7">
    <name type="scientific">Echinococcus granulosus</name>
    <name type="common">Hydatid tapeworm</name>
    <dbReference type="NCBI Taxonomy" id="6210"/>
    <lineage>
        <taxon>Eukaryota</taxon>
        <taxon>Metazoa</taxon>
        <taxon>Spiralia</taxon>
        <taxon>Lophotrochozoa</taxon>
        <taxon>Platyhelminthes</taxon>
        <taxon>Cestoda</taxon>
        <taxon>Eucestoda</taxon>
        <taxon>Cyclophyllidea</taxon>
        <taxon>Taeniidae</taxon>
        <taxon>Echinococcus</taxon>
        <taxon>Echinococcus granulosus group</taxon>
    </lineage>
</organism>
<dbReference type="GO" id="GO:0005743">
    <property type="term" value="C:mitochondrial inner membrane"/>
    <property type="evidence" value="ECO:0007669"/>
    <property type="project" value="TreeGrafter"/>
</dbReference>
<accession>W6UJ59</accession>
<evidence type="ECO:0000256" key="5">
    <source>
        <dbReference type="SAM" id="Phobius"/>
    </source>
</evidence>
<protein>
    <submittedName>
        <fullName evidence="6">Cytochrome oxidase biogenesis protein (Oxa1 mitochondrial)</fullName>
    </submittedName>
</protein>
<comment type="subcellular location">
    <subcellularLocation>
        <location evidence="1">Membrane</location>
        <topology evidence="1">Multi-pass membrane protein</topology>
    </subcellularLocation>
</comment>
<evidence type="ECO:0000256" key="2">
    <source>
        <dbReference type="ARBA" id="ARBA00022692"/>
    </source>
</evidence>
<dbReference type="InterPro" id="IPR001708">
    <property type="entry name" value="YidC/ALB3/OXA1/COX18"/>
</dbReference>
<dbReference type="OMA" id="WPPMIPE"/>
<evidence type="ECO:0000313" key="6">
    <source>
        <dbReference type="EMBL" id="EUB61505.1"/>
    </source>
</evidence>
<dbReference type="AlphaFoldDB" id="W6UJ59"/>
<dbReference type="PANTHER" id="PTHR12428">
    <property type="entry name" value="OXA1"/>
    <property type="match status" value="1"/>
</dbReference>
<proteinExistence type="predicted"/>
<dbReference type="GeneID" id="36339284"/>
<gene>
    <name evidence="6" type="ORF">EGR_03569</name>
</gene>
<keyword evidence="3 5" id="KW-1133">Transmembrane helix</keyword>
<dbReference type="OrthoDB" id="2148490at2759"/>
<sequence>MSIGVNIFRTILCRQPCNLLLTRSWSSPAVYFISEFFNPLQPHMVAVAEGLRMCHDFGHFSSYAKTIIVSTVILRSALASPLYAFTERNHALVISAYHQSALETSNPAHSIRQKDGKIDARLQRSLFQRTFTQYCQKLRCHPLKSALFGMIQLPVWMTVTFGLRNACGHQITPFLYWPPMIPEFVSEGLTSPTTSLCLIAATTLATGLNVEISHIRRVYGQTATTTMTLDPKLAAQDCATTVMPTCLPWQLKFAHRVGHLGTLLISFFSFFAPSALVIFWCTSASHQLVLNLFCLSNRVRGLLGITKTPVDAKRPYLALWRVAKSHYRILRRISNRD</sequence>
<keyword evidence="4 5" id="KW-0472">Membrane</keyword>
<dbReference type="PANTHER" id="PTHR12428:SF65">
    <property type="entry name" value="CYTOCHROME C OXIDASE ASSEMBLY PROTEIN COX18, MITOCHONDRIAL"/>
    <property type="match status" value="1"/>
</dbReference>
<feature type="transmembrane region" description="Helical" evidence="5">
    <location>
        <begin position="260"/>
        <end position="280"/>
    </location>
</feature>
<dbReference type="RefSeq" id="XP_024352701.1">
    <property type="nucleotide sequence ID" value="XM_024492818.1"/>
</dbReference>
<comment type="caution">
    <text evidence="6">The sequence shown here is derived from an EMBL/GenBank/DDBJ whole genome shotgun (WGS) entry which is preliminary data.</text>
</comment>
<reference evidence="6 7" key="1">
    <citation type="journal article" date="2013" name="Nat. Genet.">
        <title>The genome of the hydatid tapeworm Echinococcus granulosus.</title>
        <authorList>
            <person name="Zheng H."/>
            <person name="Zhang W."/>
            <person name="Zhang L."/>
            <person name="Zhang Z."/>
            <person name="Li J."/>
            <person name="Lu G."/>
            <person name="Zhu Y."/>
            <person name="Wang Y."/>
            <person name="Huang Y."/>
            <person name="Liu J."/>
            <person name="Kang H."/>
            <person name="Chen J."/>
            <person name="Wang L."/>
            <person name="Chen A."/>
            <person name="Yu S."/>
            <person name="Gao Z."/>
            <person name="Jin L."/>
            <person name="Gu W."/>
            <person name="Wang Z."/>
            <person name="Zhao L."/>
            <person name="Shi B."/>
            <person name="Wen H."/>
            <person name="Lin R."/>
            <person name="Jones M.K."/>
            <person name="Brejova B."/>
            <person name="Vinar T."/>
            <person name="Zhao G."/>
            <person name="McManus D.P."/>
            <person name="Chen Z."/>
            <person name="Zhou Y."/>
            <person name="Wang S."/>
        </authorList>
    </citation>
    <scope>NUCLEOTIDE SEQUENCE [LARGE SCALE GENOMIC DNA]</scope>
</reference>
<evidence type="ECO:0000256" key="1">
    <source>
        <dbReference type="ARBA" id="ARBA00004141"/>
    </source>
</evidence>
<dbReference type="Proteomes" id="UP000019149">
    <property type="component" value="Unassembled WGS sequence"/>
</dbReference>
<dbReference type="EMBL" id="APAU02000019">
    <property type="protein sequence ID" value="EUB61505.1"/>
    <property type="molecule type" value="Genomic_DNA"/>
</dbReference>
<evidence type="ECO:0000256" key="3">
    <source>
        <dbReference type="ARBA" id="ARBA00022989"/>
    </source>
</evidence>
<evidence type="ECO:0000256" key="4">
    <source>
        <dbReference type="ARBA" id="ARBA00023136"/>
    </source>
</evidence>
<dbReference type="GO" id="GO:0032979">
    <property type="term" value="P:protein insertion into mitochondrial inner membrane from matrix"/>
    <property type="evidence" value="ECO:0007669"/>
    <property type="project" value="TreeGrafter"/>
</dbReference>
<evidence type="ECO:0000313" key="7">
    <source>
        <dbReference type="Proteomes" id="UP000019149"/>
    </source>
</evidence>
<name>W6UJ59_ECHGR</name>